<reference evidence="11" key="1">
    <citation type="submission" date="2023-07" db="EMBL/GenBank/DDBJ databases">
        <title>A draft genome of Kazachstania heterogenica Y-27499.</title>
        <authorList>
            <person name="Donic C."/>
            <person name="Kralova J.S."/>
            <person name="Fidel L."/>
            <person name="Ben-Dor S."/>
            <person name="Jung S."/>
        </authorList>
    </citation>
    <scope>NUCLEOTIDE SEQUENCE [LARGE SCALE GENOMIC DNA]</scope>
    <source>
        <strain evidence="11">Y27499</strain>
    </source>
</reference>
<feature type="region of interest" description="Disordered" evidence="9">
    <location>
        <begin position="195"/>
        <end position="243"/>
    </location>
</feature>
<keyword evidence="7" id="KW-0539">Nucleus</keyword>
<comment type="subcellular location">
    <subcellularLocation>
        <location evidence="1">Nucleus</location>
        <location evidence="1">Nucleolus</location>
    </subcellularLocation>
</comment>
<evidence type="ECO:0000256" key="7">
    <source>
        <dbReference type="ARBA" id="ARBA00023242"/>
    </source>
</evidence>
<dbReference type="Pfam" id="PF10153">
    <property type="entry name" value="Efg1"/>
    <property type="match status" value="1"/>
</dbReference>
<feature type="compositionally biased region" description="Acidic residues" evidence="9">
    <location>
        <begin position="234"/>
        <end position="243"/>
    </location>
</feature>
<protein>
    <recommendedName>
        <fullName evidence="3">rRNA-processing protein EFG1</fullName>
    </recommendedName>
    <alternativeName>
        <fullName evidence="4">rRNA-processing protein efg1</fullName>
    </alternativeName>
</protein>
<evidence type="ECO:0000313" key="11">
    <source>
        <dbReference type="Proteomes" id="UP001306508"/>
    </source>
</evidence>
<sequence>MAQHAKLNKRRKGMGSPLEMAQFLDAGVNKLKKRIRDIERLLKKKKDILPDTVIVEKERTLEALRMELETAELRSKAKKNVSKYRMIRFFERKKSLRKYKQVTKQLKEDPNNDELKEKLEKCKIDVCYVVNFPKTEKYIALYPTFSSSSDNTTEEQDKTSIRRETFRQLIMEQAKNETLPISFEDILKGKKLGKDHTGVSFEKSDTHKQPKKSAENHKETDTNINNANESNRSEEEEEDDFFE</sequence>
<evidence type="ECO:0000256" key="6">
    <source>
        <dbReference type="ARBA" id="ARBA00023054"/>
    </source>
</evidence>
<evidence type="ECO:0000256" key="9">
    <source>
        <dbReference type="SAM" id="MobiDB-lite"/>
    </source>
</evidence>
<dbReference type="PANTHER" id="PTHR33911">
    <property type="entry name" value="RRNA-PROCESSING PROTEIN EFG1"/>
    <property type="match status" value="1"/>
</dbReference>
<feature type="coiled-coil region" evidence="8">
    <location>
        <begin position="28"/>
        <end position="81"/>
    </location>
</feature>
<evidence type="ECO:0000313" key="10">
    <source>
        <dbReference type="EMBL" id="KAK5779062.1"/>
    </source>
</evidence>
<keyword evidence="11" id="KW-1185">Reference proteome</keyword>
<comment type="caution">
    <text evidence="10">The sequence shown here is derived from an EMBL/GenBank/DDBJ whole genome shotgun (WGS) entry which is preliminary data.</text>
</comment>
<comment type="similarity">
    <text evidence="2">Belongs to the EFG1 family.</text>
</comment>
<proteinExistence type="inferred from homology"/>
<evidence type="ECO:0000256" key="3">
    <source>
        <dbReference type="ARBA" id="ARBA00018689"/>
    </source>
</evidence>
<evidence type="ECO:0000256" key="4">
    <source>
        <dbReference type="ARBA" id="ARBA00019827"/>
    </source>
</evidence>
<dbReference type="EMBL" id="JAWIZZ010000047">
    <property type="protein sequence ID" value="KAK5779062.1"/>
    <property type="molecule type" value="Genomic_DNA"/>
</dbReference>
<gene>
    <name evidence="10" type="ORF">RI543_002946</name>
</gene>
<evidence type="ECO:0000256" key="5">
    <source>
        <dbReference type="ARBA" id="ARBA00022552"/>
    </source>
</evidence>
<dbReference type="Proteomes" id="UP001306508">
    <property type="component" value="Unassembled WGS sequence"/>
</dbReference>
<organism evidence="10 11">
    <name type="scientific">Arxiozyma heterogenica</name>
    <dbReference type="NCBI Taxonomy" id="278026"/>
    <lineage>
        <taxon>Eukaryota</taxon>
        <taxon>Fungi</taxon>
        <taxon>Dikarya</taxon>
        <taxon>Ascomycota</taxon>
        <taxon>Saccharomycotina</taxon>
        <taxon>Saccharomycetes</taxon>
        <taxon>Saccharomycetales</taxon>
        <taxon>Saccharomycetaceae</taxon>
        <taxon>Arxiozyma</taxon>
    </lineage>
</organism>
<dbReference type="PANTHER" id="PTHR33911:SF1">
    <property type="entry name" value="RRNA-PROCESSING PROTEIN EFG1"/>
    <property type="match status" value="1"/>
</dbReference>
<evidence type="ECO:0000256" key="1">
    <source>
        <dbReference type="ARBA" id="ARBA00004604"/>
    </source>
</evidence>
<dbReference type="InterPro" id="IPR019310">
    <property type="entry name" value="Efg1"/>
</dbReference>
<dbReference type="GO" id="GO:0030688">
    <property type="term" value="C:preribosome, small subunit precursor"/>
    <property type="evidence" value="ECO:0007669"/>
    <property type="project" value="TreeGrafter"/>
</dbReference>
<name>A0AAN7WPI0_9SACH</name>
<dbReference type="AlphaFoldDB" id="A0AAN7WPI0"/>
<evidence type="ECO:0000256" key="8">
    <source>
        <dbReference type="SAM" id="Coils"/>
    </source>
</evidence>
<keyword evidence="5" id="KW-0698">rRNA processing</keyword>
<dbReference type="GO" id="GO:0000462">
    <property type="term" value="P:maturation of SSU-rRNA from tricistronic rRNA transcript (SSU-rRNA, 5.8S rRNA, LSU-rRNA)"/>
    <property type="evidence" value="ECO:0007669"/>
    <property type="project" value="TreeGrafter"/>
</dbReference>
<accession>A0AAN7WPI0</accession>
<evidence type="ECO:0000256" key="2">
    <source>
        <dbReference type="ARBA" id="ARBA00006916"/>
    </source>
</evidence>
<dbReference type="GO" id="GO:0005730">
    <property type="term" value="C:nucleolus"/>
    <property type="evidence" value="ECO:0007669"/>
    <property type="project" value="UniProtKB-SubCell"/>
</dbReference>
<feature type="compositionally biased region" description="Basic and acidic residues" evidence="9">
    <location>
        <begin position="195"/>
        <end position="221"/>
    </location>
</feature>
<keyword evidence="6 8" id="KW-0175">Coiled coil</keyword>
<dbReference type="InterPro" id="IPR050786">
    <property type="entry name" value="EFG1_rRNA-proc"/>
</dbReference>